<dbReference type="Proteomes" id="UP001139450">
    <property type="component" value="Unassembled WGS sequence"/>
</dbReference>
<keyword evidence="3" id="KW-1185">Reference proteome</keyword>
<comment type="caution">
    <text evidence="2">The sequence shown here is derived from an EMBL/GenBank/DDBJ whole genome shotgun (WGS) entry which is preliminary data.</text>
</comment>
<name>A0A9X1X625_9SPHI</name>
<dbReference type="RefSeq" id="WP_245132726.1">
    <property type="nucleotide sequence ID" value="NZ_JALJEJ010000012.1"/>
</dbReference>
<dbReference type="AlphaFoldDB" id="A0A9X1X625"/>
<dbReference type="EMBL" id="JALJEJ010000012">
    <property type="protein sequence ID" value="MCJ8211792.1"/>
    <property type="molecule type" value="Genomic_DNA"/>
</dbReference>
<organism evidence="2 3">
    <name type="scientific">Mucilaginibacter straminoryzae</name>
    <dbReference type="NCBI Taxonomy" id="2932774"/>
    <lineage>
        <taxon>Bacteria</taxon>
        <taxon>Pseudomonadati</taxon>
        <taxon>Bacteroidota</taxon>
        <taxon>Sphingobacteriia</taxon>
        <taxon>Sphingobacteriales</taxon>
        <taxon>Sphingobacteriaceae</taxon>
        <taxon>Mucilaginibacter</taxon>
    </lineage>
</organism>
<keyword evidence="1" id="KW-0732">Signal</keyword>
<evidence type="ECO:0000313" key="3">
    <source>
        <dbReference type="Proteomes" id="UP001139450"/>
    </source>
</evidence>
<accession>A0A9X1X625</accession>
<evidence type="ECO:0000313" key="2">
    <source>
        <dbReference type="EMBL" id="MCJ8211792.1"/>
    </source>
</evidence>
<reference evidence="2" key="1">
    <citation type="submission" date="2022-04" db="EMBL/GenBank/DDBJ databases">
        <title>Mucilaginibacter sp. RS28 isolated from freshwater.</title>
        <authorList>
            <person name="Ko S.-R."/>
        </authorList>
    </citation>
    <scope>NUCLEOTIDE SEQUENCE</scope>
    <source>
        <strain evidence="2">RS28</strain>
    </source>
</reference>
<feature type="chain" id="PRO_5040803527" evidence="1">
    <location>
        <begin position="24"/>
        <end position="474"/>
    </location>
</feature>
<sequence>MLKKRCLTFIAVIFIQLTTFGKAALSLPEPSVDLRVELLSIVFRLAGNPEYNGEDNVAYVKAIHQHFDPFINHPAVRYAKMLRDSNGISYDKVMSMAVHLKAPPALTPIVPFSVELPDKRWTVPQAIKFTTLLQQFYKDAGCAAFFDAQKPRYQLAKERFDLLFKKLDASWYRQFYGSAGSEQFNIIIGLGNGGGNYGPHLNIPGKQQTAYAIIGPGSFDEQGDPTFEIDSYLPTLIHEFNHSFINYLSDLYEKELTKPGQLIFEKEGPKMLRMAYGEWKTMLNEAMVRAAVILYLERHDTNKAIIDQEIKSEQSRGFVWMPQLVELLHRYEASRDKYPTLQSFMPEVVNFYQNVSANINKYEEDYLQHCAKVVSVAPFKNGDNNVDAAVSEITFNFDKPLDGNRYFFGPGEKGMSHYPKSLKLTFSNDNKSLIMKVQLLPNTEYQISIAGSRMRTSDGYSVQNYTLDFKTGGK</sequence>
<dbReference type="Pfam" id="PF16286">
    <property type="entry name" value="DUF4932"/>
    <property type="match status" value="1"/>
</dbReference>
<evidence type="ECO:0000256" key="1">
    <source>
        <dbReference type="SAM" id="SignalP"/>
    </source>
</evidence>
<dbReference type="InterPro" id="IPR032560">
    <property type="entry name" value="DUF4932"/>
</dbReference>
<gene>
    <name evidence="2" type="ORF">MUY27_18885</name>
</gene>
<feature type="signal peptide" evidence="1">
    <location>
        <begin position="1"/>
        <end position="23"/>
    </location>
</feature>
<protein>
    <submittedName>
        <fullName evidence="2">DUF4932 domain-containing protein</fullName>
    </submittedName>
</protein>
<proteinExistence type="predicted"/>